<gene>
    <name evidence="1" type="ORF">SEV965_LOCUS22269</name>
</gene>
<dbReference type="InterPro" id="IPR012674">
    <property type="entry name" value="Calycin"/>
</dbReference>
<organism evidence="1 2">
    <name type="scientific">Rotaria sordida</name>
    <dbReference type="NCBI Taxonomy" id="392033"/>
    <lineage>
        <taxon>Eukaryota</taxon>
        <taxon>Metazoa</taxon>
        <taxon>Spiralia</taxon>
        <taxon>Gnathifera</taxon>
        <taxon>Rotifera</taxon>
        <taxon>Eurotatoria</taxon>
        <taxon>Bdelloidea</taxon>
        <taxon>Philodinida</taxon>
        <taxon>Philodinidae</taxon>
        <taxon>Rotaria</taxon>
    </lineage>
</organism>
<dbReference type="Gene3D" id="2.40.128.20">
    <property type="match status" value="1"/>
</dbReference>
<proteinExistence type="predicted"/>
<protein>
    <submittedName>
        <fullName evidence="1">Uncharacterized protein</fullName>
    </submittedName>
</protein>
<dbReference type="EMBL" id="CAJNOU010001563">
    <property type="protein sequence ID" value="CAF1222654.1"/>
    <property type="molecule type" value="Genomic_DNA"/>
</dbReference>
<dbReference type="GO" id="GO:0008289">
    <property type="term" value="F:lipid binding"/>
    <property type="evidence" value="ECO:0007669"/>
    <property type="project" value="UniProtKB-KW"/>
</dbReference>
<sequence>MANDKSVEALKGTWDHVNDENMDAFMKEIGIGAAMRMMAKGIKPRIVISENNEDFDIRINDVSELSDY</sequence>
<dbReference type="Proteomes" id="UP000663889">
    <property type="component" value="Unassembled WGS sequence"/>
</dbReference>
<dbReference type="SUPFAM" id="SSF50814">
    <property type="entry name" value="Lipocalins"/>
    <property type="match status" value="1"/>
</dbReference>
<dbReference type="AlphaFoldDB" id="A0A814Y017"/>
<reference evidence="1" key="1">
    <citation type="submission" date="2021-02" db="EMBL/GenBank/DDBJ databases">
        <authorList>
            <person name="Nowell W R."/>
        </authorList>
    </citation>
    <scope>NUCLEOTIDE SEQUENCE</scope>
</reference>
<name>A0A814Y017_9BILA</name>
<evidence type="ECO:0000313" key="1">
    <source>
        <dbReference type="EMBL" id="CAF1222654.1"/>
    </source>
</evidence>
<accession>A0A814Y017</accession>
<evidence type="ECO:0000313" key="2">
    <source>
        <dbReference type="Proteomes" id="UP000663889"/>
    </source>
</evidence>
<comment type="caution">
    <text evidence="1">The sequence shown here is derived from an EMBL/GenBank/DDBJ whole genome shotgun (WGS) entry which is preliminary data.</text>
</comment>